<feature type="coiled-coil region" evidence="1">
    <location>
        <begin position="11"/>
        <end position="92"/>
    </location>
</feature>
<keyword evidence="1" id="KW-0175">Coiled coil</keyword>
<feature type="non-terminal residue" evidence="3">
    <location>
        <position position="1"/>
    </location>
</feature>
<keyword evidence="2" id="KW-0472">Membrane</keyword>
<sequence>MDVMNGDASKIDALERENASKTHEIQMLNREIDSLRHEMAELESELSADEEARSDATDAALTKVLEESERRIAFLERETRSAKQETAESEMKVRDLELKLGVVEVRESEERCKRVTVQEEMRDVVAEKDREIQALKLRIHDLEKARVLRARSDALGKDGFGLMWPLVAAGSGAVAALFYFCFRKHFRH</sequence>
<accession>A0A371EJ94</accession>
<evidence type="ECO:0000256" key="2">
    <source>
        <dbReference type="SAM" id="Phobius"/>
    </source>
</evidence>
<evidence type="ECO:0000313" key="4">
    <source>
        <dbReference type="Proteomes" id="UP000257109"/>
    </source>
</evidence>
<keyword evidence="2" id="KW-0812">Transmembrane</keyword>
<comment type="caution">
    <text evidence="3">The sequence shown here is derived from an EMBL/GenBank/DDBJ whole genome shotgun (WGS) entry which is preliminary data.</text>
</comment>
<dbReference type="OrthoDB" id="1939306at2759"/>
<protein>
    <submittedName>
        <fullName evidence="3">Peroxisomal and mitochondrial division factor 1</fullName>
    </submittedName>
</protein>
<evidence type="ECO:0000256" key="1">
    <source>
        <dbReference type="SAM" id="Coils"/>
    </source>
</evidence>
<feature type="transmembrane region" description="Helical" evidence="2">
    <location>
        <begin position="162"/>
        <end position="182"/>
    </location>
</feature>
<gene>
    <name evidence="3" type="primary">PMD1</name>
    <name evidence="3" type="ORF">CR513_55211</name>
</gene>
<keyword evidence="4" id="KW-1185">Reference proteome</keyword>
<name>A0A371EJ94_MUCPR</name>
<dbReference type="STRING" id="157652.A0A371EJ94"/>
<dbReference type="EMBL" id="QJKJ01013610">
    <property type="protein sequence ID" value="RDX66066.1"/>
    <property type="molecule type" value="Genomic_DNA"/>
</dbReference>
<feature type="coiled-coil region" evidence="1">
    <location>
        <begin position="118"/>
        <end position="145"/>
    </location>
</feature>
<organism evidence="3 4">
    <name type="scientific">Mucuna pruriens</name>
    <name type="common">Velvet bean</name>
    <name type="synonym">Dolichos pruriens</name>
    <dbReference type="NCBI Taxonomy" id="157652"/>
    <lineage>
        <taxon>Eukaryota</taxon>
        <taxon>Viridiplantae</taxon>
        <taxon>Streptophyta</taxon>
        <taxon>Embryophyta</taxon>
        <taxon>Tracheophyta</taxon>
        <taxon>Spermatophyta</taxon>
        <taxon>Magnoliopsida</taxon>
        <taxon>eudicotyledons</taxon>
        <taxon>Gunneridae</taxon>
        <taxon>Pentapetalae</taxon>
        <taxon>rosids</taxon>
        <taxon>fabids</taxon>
        <taxon>Fabales</taxon>
        <taxon>Fabaceae</taxon>
        <taxon>Papilionoideae</taxon>
        <taxon>50 kb inversion clade</taxon>
        <taxon>NPAAA clade</taxon>
        <taxon>indigoferoid/millettioid clade</taxon>
        <taxon>Phaseoleae</taxon>
        <taxon>Mucuna</taxon>
    </lineage>
</organism>
<evidence type="ECO:0000313" key="3">
    <source>
        <dbReference type="EMBL" id="RDX66066.1"/>
    </source>
</evidence>
<keyword evidence="2" id="KW-1133">Transmembrane helix</keyword>
<reference evidence="3" key="1">
    <citation type="submission" date="2018-05" db="EMBL/GenBank/DDBJ databases">
        <title>Draft genome of Mucuna pruriens seed.</title>
        <authorList>
            <person name="Nnadi N.E."/>
            <person name="Vos R."/>
            <person name="Hasami M.H."/>
            <person name="Devisetty U.K."/>
            <person name="Aguiy J.C."/>
        </authorList>
    </citation>
    <scope>NUCLEOTIDE SEQUENCE [LARGE SCALE GENOMIC DNA]</scope>
    <source>
        <strain evidence="3">JCA_2017</strain>
    </source>
</reference>
<dbReference type="AlphaFoldDB" id="A0A371EJ94"/>
<dbReference type="Proteomes" id="UP000257109">
    <property type="component" value="Unassembled WGS sequence"/>
</dbReference>
<proteinExistence type="predicted"/>
<dbReference type="Gene3D" id="1.10.287.1490">
    <property type="match status" value="1"/>
</dbReference>